<protein>
    <submittedName>
        <fullName evidence="2">Phosphohydrolase</fullName>
    </submittedName>
</protein>
<dbReference type="SMART" id="SM00471">
    <property type="entry name" value="HDc"/>
    <property type="match status" value="1"/>
</dbReference>
<organism evidence="2 3">
    <name type="scientific">Pseudothauera lacus</name>
    <dbReference type="NCBI Taxonomy" id="2136175"/>
    <lineage>
        <taxon>Bacteria</taxon>
        <taxon>Pseudomonadati</taxon>
        <taxon>Pseudomonadota</taxon>
        <taxon>Betaproteobacteria</taxon>
        <taxon>Rhodocyclales</taxon>
        <taxon>Zoogloeaceae</taxon>
        <taxon>Pseudothauera</taxon>
    </lineage>
</organism>
<sequence length="544" mass="60037">MDKHSDLSQQLAYLNQIGIELSREQKIDRLLEHILQAAQTITNADGGTLYLMNEARDGLRFAILRTASLGIAYGGTTGKPASWPEIPLRNEDGSENHSLVVAHTALTGNTINIEDVRHAEGFDFSGTRRFDAANGYSSRSFLSVPMQDHQGEIIGVLQMINALDPDSGQICRFSGAHEGLVASLASQAAVALTNRMLIEQMRTLFVAFTRLINQAIDEKSPHTGGHCQRVPVLTMLIAEALHDNDAGPLAGFSMSEQDREELEIAGLLHDCGKITTPVHVVDKATKLETIFDRIRLVDCRFEIILRDAELEMLRACRGGEDALAAEQALADFRARVAADRTFLHRANVGSEAMEEADQQRVREIATRYRWHAVDGSTHPLLDSDEVANLCIRAGTLTAAEREIINHHVVSTQRMLEALPWPRHLARVPEYAGNHHERMDGRGYPRGLTRVDMSVQARIMCIADIFEALTASDRPYKKPMTLSTALGILARMAGSGHVDPDIFEVFLRSKAYHRYAERFLAAGQIDVVDEAAILAASRPECVAQA</sequence>
<dbReference type="EMBL" id="PZKC01000001">
    <property type="protein sequence ID" value="PTD97928.1"/>
    <property type="molecule type" value="Genomic_DNA"/>
</dbReference>
<dbReference type="SUPFAM" id="SSF55781">
    <property type="entry name" value="GAF domain-like"/>
    <property type="match status" value="1"/>
</dbReference>
<dbReference type="PANTHER" id="PTHR43155">
    <property type="entry name" value="CYCLIC DI-GMP PHOSPHODIESTERASE PA4108-RELATED"/>
    <property type="match status" value="1"/>
</dbReference>
<name>A0A2T4IJH3_9RHOO</name>
<dbReference type="PROSITE" id="PS51832">
    <property type="entry name" value="HD_GYP"/>
    <property type="match status" value="1"/>
</dbReference>
<dbReference type="AlphaFoldDB" id="A0A2T4IJH3"/>
<dbReference type="InterPro" id="IPR003018">
    <property type="entry name" value="GAF"/>
</dbReference>
<accession>A0A2T4IJH3</accession>
<dbReference type="Gene3D" id="3.30.450.40">
    <property type="match status" value="1"/>
</dbReference>
<dbReference type="CDD" id="cd00077">
    <property type="entry name" value="HDc"/>
    <property type="match status" value="2"/>
</dbReference>
<reference evidence="2 3" key="1">
    <citation type="submission" date="2018-03" db="EMBL/GenBank/DDBJ databases">
        <authorList>
            <person name="Keele B.F."/>
        </authorList>
    </citation>
    <scope>NUCLEOTIDE SEQUENCE [LARGE SCALE GENOMIC DNA]</scope>
    <source>
        <strain evidence="2 3">D20</strain>
    </source>
</reference>
<dbReference type="Pfam" id="PF01590">
    <property type="entry name" value="GAF"/>
    <property type="match status" value="1"/>
</dbReference>
<dbReference type="Pfam" id="PF13487">
    <property type="entry name" value="HD_5"/>
    <property type="match status" value="1"/>
</dbReference>
<gene>
    <name evidence="2" type="ORF">C8261_00450</name>
</gene>
<feature type="domain" description="HD-GYP" evidence="1">
    <location>
        <begin position="315"/>
        <end position="521"/>
    </location>
</feature>
<proteinExistence type="predicted"/>
<dbReference type="PANTHER" id="PTHR43155:SF2">
    <property type="entry name" value="CYCLIC DI-GMP PHOSPHODIESTERASE PA4108"/>
    <property type="match status" value="1"/>
</dbReference>
<dbReference type="InterPro" id="IPR037522">
    <property type="entry name" value="HD_GYP_dom"/>
</dbReference>
<reference evidence="2 3" key="2">
    <citation type="submission" date="2018-04" db="EMBL/GenBank/DDBJ databases">
        <title>Thauera lacus sp. nov., isolated from an saline lake in Inner Mongolia, China.</title>
        <authorList>
            <person name="Liang Q.-Y."/>
        </authorList>
    </citation>
    <scope>NUCLEOTIDE SEQUENCE [LARGE SCALE GENOMIC DNA]</scope>
    <source>
        <strain evidence="2 3">D20</strain>
    </source>
</reference>
<dbReference type="SUPFAM" id="SSF109604">
    <property type="entry name" value="HD-domain/PDEase-like"/>
    <property type="match status" value="2"/>
</dbReference>
<evidence type="ECO:0000313" key="2">
    <source>
        <dbReference type="EMBL" id="PTD97928.1"/>
    </source>
</evidence>
<comment type="caution">
    <text evidence="2">The sequence shown here is derived from an EMBL/GenBank/DDBJ whole genome shotgun (WGS) entry which is preliminary data.</text>
</comment>
<dbReference type="InterPro" id="IPR006674">
    <property type="entry name" value="HD_domain"/>
</dbReference>
<dbReference type="InterPro" id="IPR029016">
    <property type="entry name" value="GAF-like_dom_sf"/>
</dbReference>
<keyword evidence="2" id="KW-0378">Hydrolase</keyword>
<dbReference type="Pfam" id="PF01966">
    <property type="entry name" value="HD"/>
    <property type="match status" value="1"/>
</dbReference>
<dbReference type="InterPro" id="IPR003607">
    <property type="entry name" value="HD/PDEase_dom"/>
</dbReference>
<dbReference type="Gene3D" id="1.10.3210.10">
    <property type="entry name" value="Hypothetical protein af1432"/>
    <property type="match status" value="2"/>
</dbReference>
<dbReference type="GO" id="GO:0008081">
    <property type="term" value="F:phosphoric diester hydrolase activity"/>
    <property type="evidence" value="ECO:0007669"/>
    <property type="project" value="UniProtKB-ARBA"/>
</dbReference>
<keyword evidence="3" id="KW-1185">Reference proteome</keyword>
<dbReference type="Proteomes" id="UP000241193">
    <property type="component" value="Unassembled WGS sequence"/>
</dbReference>
<evidence type="ECO:0000259" key="1">
    <source>
        <dbReference type="PROSITE" id="PS51832"/>
    </source>
</evidence>
<evidence type="ECO:0000313" key="3">
    <source>
        <dbReference type="Proteomes" id="UP000241193"/>
    </source>
</evidence>
<dbReference type="OrthoDB" id="9774747at2"/>
<dbReference type="SMART" id="SM00065">
    <property type="entry name" value="GAF"/>
    <property type="match status" value="1"/>
</dbReference>
<dbReference type="RefSeq" id="WP_107491688.1">
    <property type="nucleotide sequence ID" value="NZ_PZKC01000001.1"/>
</dbReference>